<evidence type="ECO:0000313" key="1">
    <source>
        <dbReference type="EMBL" id="KAJ4942535.1"/>
    </source>
</evidence>
<organism evidence="1 2">
    <name type="scientific">Pogonophryne albipinna</name>
    <dbReference type="NCBI Taxonomy" id="1090488"/>
    <lineage>
        <taxon>Eukaryota</taxon>
        <taxon>Metazoa</taxon>
        <taxon>Chordata</taxon>
        <taxon>Craniata</taxon>
        <taxon>Vertebrata</taxon>
        <taxon>Euteleostomi</taxon>
        <taxon>Actinopterygii</taxon>
        <taxon>Neopterygii</taxon>
        <taxon>Teleostei</taxon>
        <taxon>Neoteleostei</taxon>
        <taxon>Acanthomorphata</taxon>
        <taxon>Eupercaria</taxon>
        <taxon>Perciformes</taxon>
        <taxon>Notothenioidei</taxon>
        <taxon>Pogonophryne</taxon>
    </lineage>
</organism>
<keyword evidence="2" id="KW-1185">Reference proteome</keyword>
<proteinExistence type="predicted"/>
<dbReference type="Proteomes" id="UP001219934">
    <property type="component" value="Unassembled WGS sequence"/>
</dbReference>
<protein>
    <submittedName>
        <fullName evidence="1">Uncharacterized protein</fullName>
    </submittedName>
</protein>
<feature type="non-terminal residue" evidence="1">
    <location>
        <position position="111"/>
    </location>
</feature>
<dbReference type="AlphaFoldDB" id="A0AAD6BFL3"/>
<comment type="caution">
    <text evidence="1">The sequence shown here is derived from an EMBL/GenBank/DDBJ whole genome shotgun (WGS) entry which is preliminary data.</text>
</comment>
<name>A0AAD6BFL3_9TELE</name>
<evidence type="ECO:0000313" key="2">
    <source>
        <dbReference type="Proteomes" id="UP001219934"/>
    </source>
</evidence>
<accession>A0AAD6BFL3</accession>
<reference evidence="1" key="1">
    <citation type="submission" date="2022-11" db="EMBL/GenBank/DDBJ databases">
        <title>Chromosome-level genome of Pogonophryne albipinna.</title>
        <authorList>
            <person name="Jo E."/>
        </authorList>
    </citation>
    <scope>NUCLEOTIDE SEQUENCE</scope>
    <source>
        <strain evidence="1">SGF0006</strain>
        <tissue evidence="1">Muscle</tissue>
    </source>
</reference>
<sequence length="111" mass="12017">MLHSRLSFQEIISDGEKQPPVGVGEPLLGSVWVPMLCIMCPCVLARAKTRSVDMHTATLWCHGNVIRRASEHQTLSAASYHCPGSLDSDVILCKWASTGRQACTAGPEKSP</sequence>
<dbReference type="EMBL" id="JAPTMU010000006">
    <property type="protein sequence ID" value="KAJ4942535.1"/>
    <property type="molecule type" value="Genomic_DNA"/>
</dbReference>
<gene>
    <name evidence="1" type="ORF">JOQ06_012391</name>
</gene>